<dbReference type="AlphaFoldDB" id="A0A398BG29"/>
<keyword evidence="1" id="KW-0472">Membrane</keyword>
<keyword evidence="2" id="KW-0240">DNA-directed RNA polymerase</keyword>
<evidence type="ECO:0000256" key="1">
    <source>
        <dbReference type="SAM" id="Phobius"/>
    </source>
</evidence>
<comment type="caution">
    <text evidence="2">The sequence shown here is derived from an EMBL/GenBank/DDBJ whole genome shotgun (WGS) entry which is preliminary data.</text>
</comment>
<accession>A0A398BG29</accession>
<dbReference type="EMBL" id="QWVS01000004">
    <property type="protein sequence ID" value="RID88574.1"/>
    <property type="molecule type" value="Genomic_DNA"/>
</dbReference>
<keyword evidence="1" id="KW-1133">Transmembrane helix</keyword>
<keyword evidence="1" id="KW-0812">Transmembrane</keyword>
<dbReference type="GO" id="GO:0000428">
    <property type="term" value="C:DNA-directed RNA polymerase complex"/>
    <property type="evidence" value="ECO:0007669"/>
    <property type="project" value="UniProtKB-KW"/>
</dbReference>
<keyword evidence="3" id="KW-1185">Reference proteome</keyword>
<protein>
    <submittedName>
        <fullName evidence="2">DNA-directed RNA polymerase subunit beta</fullName>
    </submittedName>
</protein>
<evidence type="ECO:0000313" key="2">
    <source>
        <dbReference type="EMBL" id="RID88574.1"/>
    </source>
</evidence>
<dbReference type="RefSeq" id="WP_119115759.1">
    <property type="nucleotide sequence ID" value="NZ_QWVS01000004.1"/>
</dbReference>
<name>A0A398BG29_9BACI</name>
<reference evidence="2 3" key="1">
    <citation type="submission" date="2018-08" db="EMBL/GenBank/DDBJ databases">
        <title>Bacillus jemisoniae sp. nov., Bacillus chryseoplanitiae sp. nov., Bacillus resnikiae sp. nov., and Bacillus frankliniae sp. nov., isolated from Viking spacecraft and associated surfaces.</title>
        <authorList>
            <person name="Seuylemezian A."/>
            <person name="Vaishampayan P."/>
        </authorList>
    </citation>
    <scope>NUCLEOTIDE SEQUENCE [LARGE SCALE GENOMIC DNA]</scope>
    <source>
        <strain evidence="2 3">MA001</strain>
    </source>
</reference>
<evidence type="ECO:0000313" key="3">
    <source>
        <dbReference type="Proteomes" id="UP000266016"/>
    </source>
</evidence>
<feature type="transmembrane region" description="Helical" evidence="1">
    <location>
        <begin position="32"/>
        <end position="58"/>
    </location>
</feature>
<organism evidence="2 3">
    <name type="scientific">Peribacillus asahii</name>
    <dbReference type="NCBI Taxonomy" id="228899"/>
    <lineage>
        <taxon>Bacteria</taxon>
        <taxon>Bacillati</taxon>
        <taxon>Bacillota</taxon>
        <taxon>Bacilli</taxon>
        <taxon>Bacillales</taxon>
        <taxon>Bacillaceae</taxon>
        <taxon>Peribacillus</taxon>
    </lineage>
</organism>
<gene>
    <name evidence="2" type="ORF">D1953_03370</name>
</gene>
<sequence length="83" mass="9453">MEQRSLTKQQWEEEPKQEVRQDEKIKIRLLPIWLRLLIVAALIVLMVIIGVLIGYSVIGSGNAVDVFKISTWTHIVDIVNEGA</sequence>
<proteinExistence type="predicted"/>
<dbReference type="InterPro" id="IPR024596">
    <property type="entry name" value="RNApol_su_b/EpuA"/>
</dbReference>
<keyword evidence="2" id="KW-0804">Transcription</keyword>
<dbReference type="Pfam" id="PF11772">
    <property type="entry name" value="EpuA"/>
    <property type="match status" value="1"/>
</dbReference>
<dbReference type="Proteomes" id="UP000266016">
    <property type="component" value="Unassembled WGS sequence"/>
</dbReference>